<evidence type="ECO:0000256" key="9">
    <source>
        <dbReference type="ARBA" id="ARBA00022842"/>
    </source>
</evidence>
<dbReference type="InterPro" id="IPR003439">
    <property type="entry name" value="ABC_transporter-like_ATP-bd"/>
</dbReference>
<keyword evidence="11" id="KW-1278">Translocase</keyword>
<dbReference type="Pfam" id="PF00005">
    <property type="entry name" value="ABC_tran"/>
    <property type="match status" value="1"/>
</dbReference>
<evidence type="ECO:0000256" key="6">
    <source>
        <dbReference type="ARBA" id="ARBA00022741"/>
    </source>
</evidence>
<organism evidence="24">
    <name type="scientific">Melanaphis sacchari</name>
    <dbReference type="NCBI Taxonomy" id="742174"/>
    <lineage>
        <taxon>Eukaryota</taxon>
        <taxon>Metazoa</taxon>
        <taxon>Ecdysozoa</taxon>
        <taxon>Arthropoda</taxon>
        <taxon>Hexapoda</taxon>
        <taxon>Insecta</taxon>
        <taxon>Pterygota</taxon>
        <taxon>Neoptera</taxon>
        <taxon>Paraneoptera</taxon>
        <taxon>Hemiptera</taxon>
        <taxon>Sternorrhyncha</taxon>
        <taxon>Aphidomorpha</taxon>
        <taxon>Aphidoidea</taxon>
        <taxon>Aphididae</taxon>
        <taxon>Aphidini</taxon>
        <taxon>Melanaphis</taxon>
    </lineage>
</organism>
<dbReference type="CDD" id="cd18573">
    <property type="entry name" value="ABC_6TM_ABCB10_like"/>
    <property type="match status" value="1"/>
</dbReference>
<keyword evidence="15 21" id="KW-0472">Membrane</keyword>
<dbReference type="PROSITE" id="PS50893">
    <property type="entry name" value="ABC_TRANSPORTER_2"/>
    <property type="match status" value="1"/>
</dbReference>
<proteinExistence type="inferred from homology"/>
<dbReference type="PIRSF" id="PIRSF002773">
    <property type="entry name" value="ABC_prm/ATPase_B"/>
    <property type="match status" value="1"/>
</dbReference>
<name>A0A2H8TU85_9HEMI</name>
<dbReference type="PANTHER" id="PTHR43394">
    <property type="entry name" value="ATP-DEPENDENT PERMEASE MDL1, MITOCHONDRIAL"/>
    <property type="match status" value="1"/>
</dbReference>
<dbReference type="InterPro" id="IPR011527">
    <property type="entry name" value="ABC1_TM_dom"/>
</dbReference>
<evidence type="ECO:0000256" key="15">
    <source>
        <dbReference type="ARBA" id="ARBA00023136"/>
    </source>
</evidence>
<feature type="transmembrane region" description="Helical" evidence="21">
    <location>
        <begin position="340"/>
        <end position="361"/>
    </location>
</feature>
<comment type="catalytic activity">
    <reaction evidence="16">
        <text>biliverdin IXalpha(in) + ATP + H2O = biliverdin IXalpha(out) + ADP + phosphate + H(+)</text>
        <dbReference type="Rhea" id="RHEA:82359"/>
        <dbReference type="ChEBI" id="CHEBI:15377"/>
        <dbReference type="ChEBI" id="CHEBI:15378"/>
        <dbReference type="ChEBI" id="CHEBI:30616"/>
        <dbReference type="ChEBI" id="CHEBI:43474"/>
        <dbReference type="ChEBI" id="CHEBI:57991"/>
        <dbReference type="ChEBI" id="CHEBI:456216"/>
    </reaction>
    <physiologicalReaction direction="left-to-right" evidence="16">
        <dbReference type="Rhea" id="RHEA:82360"/>
    </physiologicalReaction>
</comment>
<evidence type="ECO:0000256" key="13">
    <source>
        <dbReference type="ARBA" id="ARBA00022990"/>
    </source>
</evidence>
<dbReference type="Gene3D" id="3.40.50.300">
    <property type="entry name" value="P-loop containing nucleotide triphosphate hydrolases"/>
    <property type="match status" value="1"/>
</dbReference>
<reference evidence="24" key="1">
    <citation type="submission" date="2017-10" db="EMBL/GenBank/DDBJ databases">
        <title>Transcriptome Assembly of Sugarcane Aphid Adults.</title>
        <authorList>
            <person name="Scully E.D."/>
            <person name="Palmer N.A."/>
            <person name="Geib S.M."/>
            <person name="Sarath G."/>
            <person name="Sattler S.E."/>
        </authorList>
    </citation>
    <scope>NUCLEOTIDE SEQUENCE</scope>
    <source>
        <tissue evidence="24">Whole body</tissue>
    </source>
</reference>
<evidence type="ECO:0000256" key="7">
    <source>
        <dbReference type="ARBA" id="ARBA00022792"/>
    </source>
</evidence>
<evidence type="ECO:0000256" key="8">
    <source>
        <dbReference type="ARBA" id="ARBA00022840"/>
    </source>
</evidence>
<keyword evidence="7" id="KW-0999">Mitochondrion inner membrane</keyword>
<feature type="domain" description="ABC transmembrane type-1" evidence="23">
    <location>
        <begin position="80"/>
        <end position="363"/>
    </location>
</feature>
<dbReference type="GO" id="GO:0046872">
    <property type="term" value="F:metal ion binding"/>
    <property type="evidence" value="ECO:0007669"/>
    <property type="project" value="UniProtKB-KW"/>
</dbReference>
<evidence type="ECO:0000256" key="19">
    <source>
        <dbReference type="ARBA" id="ARBA00075187"/>
    </source>
</evidence>
<keyword evidence="5" id="KW-0479">Metal-binding</keyword>
<evidence type="ECO:0000256" key="21">
    <source>
        <dbReference type="SAM" id="Phobius"/>
    </source>
</evidence>
<evidence type="ECO:0000256" key="4">
    <source>
        <dbReference type="ARBA" id="ARBA00022692"/>
    </source>
</evidence>
<dbReference type="FunFam" id="3.40.50.300:FF:000403">
    <property type="entry name" value="ATP-binding cassette sub-family B member 8, mitochondrial"/>
    <property type="match status" value="1"/>
</dbReference>
<dbReference type="GO" id="GO:0042802">
    <property type="term" value="F:identical protein binding"/>
    <property type="evidence" value="ECO:0007669"/>
    <property type="project" value="UniProtKB-ARBA"/>
</dbReference>
<dbReference type="SMART" id="SM00382">
    <property type="entry name" value="AAA"/>
    <property type="match status" value="1"/>
</dbReference>
<keyword evidence="6" id="KW-0547">Nucleotide-binding</keyword>
<dbReference type="SUPFAM" id="SSF52540">
    <property type="entry name" value="P-loop containing nucleoside triphosphate hydrolases"/>
    <property type="match status" value="1"/>
</dbReference>
<accession>A0A2H8TU85</accession>
<evidence type="ECO:0000256" key="20">
    <source>
        <dbReference type="ARBA" id="ARBA00083334"/>
    </source>
</evidence>
<dbReference type="OrthoDB" id="6500128at2759"/>
<keyword evidence="8 24" id="KW-0067">ATP-binding</keyword>
<feature type="transmembrane region" description="Helical" evidence="21">
    <location>
        <begin position="117"/>
        <end position="141"/>
    </location>
</feature>
<feature type="domain" description="ABC transporter" evidence="22">
    <location>
        <begin position="397"/>
        <end position="634"/>
    </location>
</feature>
<dbReference type="PROSITE" id="PS00211">
    <property type="entry name" value="ABC_TRANSPORTER_1"/>
    <property type="match status" value="1"/>
</dbReference>
<keyword evidence="10" id="KW-0809">Transit peptide</keyword>
<protein>
    <recommendedName>
        <fullName evidence="18">ATP-binding cassette sub-family B member 10, mitochondrial</fullName>
    </recommendedName>
    <alternativeName>
        <fullName evidence="19">ABC-mitochondrial erythroid protein</fullName>
    </alternativeName>
    <alternativeName>
        <fullName evidence="20">ATP-binding cassette transporter 10</fullName>
    </alternativeName>
</protein>
<sequence>MTFGLLRYSLCTKFKLPIHYQHSFIVYIPRCRARKPLFNETVRWMSTKSTTKQTKKLFSESKILRLYSLAKPEKNKLICALCFLLVSSAVTMAIPFSFGRIVDIIYKSDITEAQSKLVTICTILLPIFIVGAACNFGRIYLINTSGYKITKTLRELLFKSLLSQETAFFDRHRTGELINRLSSDCLLVSQTITTNISDGLRSTIMVASGVSFMFFVSPKLALVGLSIVPPIAALAVIYGRFVRKITRSVQDSLAASNQVAEEKISNIRTVKAFSQENKEMFLYGKKMNEVLELSIKESFMRGLFFGMTGFAGNFIIISVLYSGGLLVSEQAISVGELSSFLLYAAYTGVSIGGLSTFYSDINRGLGASSRIWEIIDRKPSIPISGGLKPLTDPKGDISFQNIVFNYPNRPDAPILNGLNLEIPSGMIYALVGHSGSGKSTLGHLLLRLYDPQSGQVCLDKTDLKMYDPTWLHGHIGVVSQEPILFSGTVKENIAYGCECVTDNEIIDAAKEANAYDFIVKTFPEGFDTVVGERGVLLSGGQKQRIAIARALLKNPKILLLDEATSALDAESEKLIQEALQRVSKGRTVLTIAHRLSTIKNADKLAIIFNGKIVELGSYDELMSIENGLFRKLNKNQIFTS</sequence>
<dbReference type="InterPro" id="IPR003593">
    <property type="entry name" value="AAA+_ATPase"/>
</dbReference>
<keyword evidence="3" id="KW-0813">Transport</keyword>
<feature type="transmembrane region" description="Helical" evidence="21">
    <location>
        <begin position="222"/>
        <end position="241"/>
    </location>
</feature>
<evidence type="ECO:0000256" key="5">
    <source>
        <dbReference type="ARBA" id="ARBA00022723"/>
    </source>
</evidence>
<dbReference type="AlphaFoldDB" id="A0A2H8TU85"/>
<dbReference type="GO" id="GO:0090374">
    <property type="term" value="P:oligopeptide export from mitochondrion"/>
    <property type="evidence" value="ECO:0007669"/>
    <property type="project" value="TreeGrafter"/>
</dbReference>
<dbReference type="InterPro" id="IPR027417">
    <property type="entry name" value="P-loop_NTPase"/>
</dbReference>
<keyword evidence="9" id="KW-0460">Magnesium</keyword>
<evidence type="ECO:0000259" key="22">
    <source>
        <dbReference type="PROSITE" id="PS50893"/>
    </source>
</evidence>
<comment type="subcellular location">
    <subcellularLocation>
        <location evidence="1">Mitochondrion inner membrane</location>
        <topology evidence="1">Multi-pass membrane protein</topology>
    </subcellularLocation>
</comment>
<dbReference type="PROSITE" id="PS50929">
    <property type="entry name" value="ABC_TM1F"/>
    <property type="match status" value="1"/>
</dbReference>
<gene>
    <name evidence="24" type="primary">Abcb10_1</name>
</gene>
<keyword evidence="4 21" id="KW-0812">Transmembrane</keyword>
<dbReference type="CDD" id="cd03249">
    <property type="entry name" value="ABC_MTABC3_MDL1_MDL2"/>
    <property type="match status" value="1"/>
</dbReference>
<dbReference type="GO" id="GO:0015421">
    <property type="term" value="F:ABC-type oligopeptide transporter activity"/>
    <property type="evidence" value="ECO:0007669"/>
    <property type="project" value="TreeGrafter"/>
</dbReference>
<evidence type="ECO:0000313" key="24">
    <source>
        <dbReference type="EMBL" id="MBW16738.1"/>
    </source>
</evidence>
<evidence type="ECO:0000256" key="12">
    <source>
        <dbReference type="ARBA" id="ARBA00022989"/>
    </source>
</evidence>
<dbReference type="PANTHER" id="PTHR43394:SF1">
    <property type="entry name" value="ATP-BINDING CASSETTE SUB-FAMILY B MEMBER 10, MITOCHONDRIAL"/>
    <property type="match status" value="1"/>
</dbReference>
<evidence type="ECO:0000256" key="16">
    <source>
        <dbReference type="ARBA" id="ARBA00052250"/>
    </source>
</evidence>
<dbReference type="FunFam" id="1.20.1560.10:FF:000048">
    <property type="entry name" value="ATP-binding cassette sub-family B member 10, mitochondrial"/>
    <property type="match status" value="1"/>
</dbReference>
<comment type="function">
    <text evidence="17">ATP-dependent transporter located in the mitochondrial inner membrane that catalyzes the export of biliverdin from the mitochondrial matrix, and plays a crucial role in hemoglobin synthesis and antioxidative stress. Participates in the early step of the heme biosynthetic process during insertion of iron into protoporphyrin IX (PPIX). Involved in the stabilization of the iron transporter mitoferrin-1/SLC25A37. In addition may be involved in mitochondrial unfolded protein response (UPRmt) signaling pathway, although ABCB10 probably does not participate in peptide export from mitochondria.</text>
</comment>
<dbReference type="GO" id="GO:0005743">
    <property type="term" value="C:mitochondrial inner membrane"/>
    <property type="evidence" value="ECO:0007669"/>
    <property type="project" value="UniProtKB-SubCell"/>
</dbReference>
<dbReference type="EMBL" id="GFXV01004933">
    <property type="protein sequence ID" value="MBW16738.1"/>
    <property type="molecule type" value="Transcribed_RNA"/>
</dbReference>
<evidence type="ECO:0000256" key="17">
    <source>
        <dbReference type="ARBA" id="ARBA00055589"/>
    </source>
</evidence>
<evidence type="ECO:0000256" key="2">
    <source>
        <dbReference type="ARBA" id="ARBA00005580"/>
    </source>
</evidence>
<dbReference type="InterPro" id="IPR039421">
    <property type="entry name" value="Type_1_exporter"/>
</dbReference>
<evidence type="ECO:0000256" key="18">
    <source>
        <dbReference type="ARBA" id="ARBA00072683"/>
    </source>
</evidence>
<evidence type="ECO:0000256" key="3">
    <source>
        <dbReference type="ARBA" id="ARBA00022448"/>
    </source>
</evidence>
<evidence type="ECO:0000256" key="11">
    <source>
        <dbReference type="ARBA" id="ARBA00022967"/>
    </source>
</evidence>
<evidence type="ECO:0000256" key="14">
    <source>
        <dbReference type="ARBA" id="ARBA00023128"/>
    </source>
</evidence>
<comment type="similarity">
    <text evidence="2">Belongs to the ABC transporter superfamily. ABCB family. Mitochondrial peptide exporter (TC 3.A.1.212) subfamily.</text>
</comment>
<dbReference type="Gene3D" id="1.20.1560.10">
    <property type="entry name" value="ABC transporter type 1, transmembrane domain"/>
    <property type="match status" value="1"/>
</dbReference>
<dbReference type="InterPro" id="IPR017871">
    <property type="entry name" value="ABC_transporter-like_CS"/>
</dbReference>
<evidence type="ECO:0000256" key="10">
    <source>
        <dbReference type="ARBA" id="ARBA00022946"/>
    </source>
</evidence>
<dbReference type="Pfam" id="PF00664">
    <property type="entry name" value="ABC_membrane"/>
    <property type="match status" value="1"/>
</dbReference>
<feature type="transmembrane region" description="Helical" evidence="21">
    <location>
        <begin position="77"/>
        <end position="97"/>
    </location>
</feature>
<feature type="transmembrane region" description="Helical" evidence="21">
    <location>
        <begin position="303"/>
        <end position="328"/>
    </location>
</feature>
<dbReference type="GO" id="GO:0005524">
    <property type="term" value="F:ATP binding"/>
    <property type="evidence" value="ECO:0007669"/>
    <property type="project" value="UniProtKB-KW"/>
</dbReference>
<keyword evidence="13" id="KW-0007">Acetylation</keyword>
<keyword evidence="12 21" id="KW-1133">Transmembrane helix</keyword>
<dbReference type="SUPFAM" id="SSF90123">
    <property type="entry name" value="ABC transporter transmembrane region"/>
    <property type="match status" value="1"/>
</dbReference>
<dbReference type="GO" id="GO:0016887">
    <property type="term" value="F:ATP hydrolysis activity"/>
    <property type="evidence" value="ECO:0007669"/>
    <property type="project" value="InterPro"/>
</dbReference>
<evidence type="ECO:0000259" key="23">
    <source>
        <dbReference type="PROSITE" id="PS50929"/>
    </source>
</evidence>
<keyword evidence="14" id="KW-0496">Mitochondrion</keyword>
<evidence type="ECO:0000256" key="1">
    <source>
        <dbReference type="ARBA" id="ARBA00004448"/>
    </source>
</evidence>
<dbReference type="InterPro" id="IPR036640">
    <property type="entry name" value="ABC1_TM_sf"/>
</dbReference>